<proteinExistence type="predicted"/>
<name>A0A6G0TY38_APHGL</name>
<protein>
    <submittedName>
        <fullName evidence="1">Uncharacterized protein</fullName>
    </submittedName>
</protein>
<evidence type="ECO:0000313" key="2">
    <source>
        <dbReference type="Proteomes" id="UP000475862"/>
    </source>
</evidence>
<evidence type="ECO:0000313" key="1">
    <source>
        <dbReference type="EMBL" id="KAE9541024.1"/>
    </source>
</evidence>
<dbReference type="Proteomes" id="UP000475862">
    <property type="component" value="Unassembled WGS sequence"/>
</dbReference>
<sequence>MDIENWKDVVHDRDGCRDIVVADKTLRVDSKGKKKIMYRYNLTQDEVCLNINLECDLCDILEKRLLVTESSVQKCAQHYEPPTRDHYVVGVEWRNSSYTVQLVSTVVEGLFFAFLSNLIMFKSIGYYRVGVLAFSILVIQENVRLGSYIFEHSRSIIFVDCRRLTFLIVKKTTLFEKIQRKDLPFTRIYSGEMQSSNSSWHPTHDGEPHCYQVVLEVELGGH</sequence>
<organism evidence="1 2">
    <name type="scientific">Aphis glycines</name>
    <name type="common">Soybean aphid</name>
    <dbReference type="NCBI Taxonomy" id="307491"/>
    <lineage>
        <taxon>Eukaryota</taxon>
        <taxon>Metazoa</taxon>
        <taxon>Ecdysozoa</taxon>
        <taxon>Arthropoda</taxon>
        <taxon>Hexapoda</taxon>
        <taxon>Insecta</taxon>
        <taxon>Pterygota</taxon>
        <taxon>Neoptera</taxon>
        <taxon>Paraneoptera</taxon>
        <taxon>Hemiptera</taxon>
        <taxon>Sternorrhyncha</taxon>
        <taxon>Aphidomorpha</taxon>
        <taxon>Aphidoidea</taxon>
        <taxon>Aphididae</taxon>
        <taxon>Aphidini</taxon>
        <taxon>Aphis</taxon>
        <taxon>Aphis</taxon>
    </lineage>
</organism>
<comment type="caution">
    <text evidence="1">The sequence shown here is derived from an EMBL/GenBank/DDBJ whole genome shotgun (WGS) entry which is preliminary data.</text>
</comment>
<dbReference type="AlphaFoldDB" id="A0A6G0TY38"/>
<gene>
    <name evidence="1" type="ORF">AGLY_004269</name>
</gene>
<keyword evidence="2" id="KW-1185">Reference proteome</keyword>
<accession>A0A6G0TY38</accession>
<reference evidence="1 2" key="1">
    <citation type="submission" date="2019-08" db="EMBL/GenBank/DDBJ databases">
        <title>The genome of the soybean aphid Biotype 1, its phylome, world population structure and adaptation to the North American continent.</title>
        <authorList>
            <person name="Giordano R."/>
            <person name="Donthu R.K."/>
            <person name="Hernandez A.G."/>
            <person name="Wright C.L."/>
            <person name="Zimin A.V."/>
        </authorList>
    </citation>
    <scope>NUCLEOTIDE SEQUENCE [LARGE SCALE GENOMIC DNA]</scope>
    <source>
        <tissue evidence="1">Whole aphids</tissue>
    </source>
</reference>
<dbReference type="EMBL" id="VYZN01000013">
    <property type="protein sequence ID" value="KAE9541024.1"/>
    <property type="molecule type" value="Genomic_DNA"/>
</dbReference>